<name>A0ACB9MY13_BAUVA</name>
<comment type="caution">
    <text evidence="1">The sequence shown here is derived from an EMBL/GenBank/DDBJ whole genome shotgun (WGS) entry which is preliminary data.</text>
</comment>
<dbReference type="Proteomes" id="UP000828941">
    <property type="component" value="Chromosome 8"/>
</dbReference>
<evidence type="ECO:0000313" key="1">
    <source>
        <dbReference type="EMBL" id="KAI4328911.1"/>
    </source>
</evidence>
<reference evidence="1 2" key="1">
    <citation type="journal article" date="2022" name="DNA Res.">
        <title>Chromosomal-level genome assembly of the orchid tree Bauhinia variegata (Leguminosae; Cercidoideae) supports the allotetraploid origin hypothesis of Bauhinia.</title>
        <authorList>
            <person name="Zhong Y."/>
            <person name="Chen Y."/>
            <person name="Zheng D."/>
            <person name="Pang J."/>
            <person name="Liu Y."/>
            <person name="Luo S."/>
            <person name="Meng S."/>
            <person name="Qian L."/>
            <person name="Wei D."/>
            <person name="Dai S."/>
            <person name="Zhou R."/>
        </authorList>
    </citation>
    <scope>NUCLEOTIDE SEQUENCE [LARGE SCALE GENOMIC DNA]</scope>
    <source>
        <strain evidence="1">BV-YZ2020</strain>
    </source>
</reference>
<sequence>PSSFCATNGGRLVCILPEPVLHESEQVIRDSGLEDQVEFRTEDPSKLLPSYENIDFFLVDCKDEDNTRWFNLLDVNPTRAVVVANNLGGESKRIERHLRAKDENLAIRSLKHPIGKGMEVTVISRKDSAYKRIGVEQNRSPKRRSKSRWIAKFDEESGEEHIFRVPDYAN</sequence>
<gene>
    <name evidence="1" type="ORF">L6164_021228</name>
</gene>
<organism evidence="1 2">
    <name type="scientific">Bauhinia variegata</name>
    <name type="common">Purple orchid tree</name>
    <name type="synonym">Phanera variegata</name>
    <dbReference type="NCBI Taxonomy" id="167791"/>
    <lineage>
        <taxon>Eukaryota</taxon>
        <taxon>Viridiplantae</taxon>
        <taxon>Streptophyta</taxon>
        <taxon>Embryophyta</taxon>
        <taxon>Tracheophyta</taxon>
        <taxon>Spermatophyta</taxon>
        <taxon>Magnoliopsida</taxon>
        <taxon>eudicotyledons</taxon>
        <taxon>Gunneridae</taxon>
        <taxon>Pentapetalae</taxon>
        <taxon>rosids</taxon>
        <taxon>fabids</taxon>
        <taxon>Fabales</taxon>
        <taxon>Fabaceae</taxon>
        <taxon>Cercidoideae</taxon>
        <taxon>Cercideae</taxon>
        <taxon>Bauhiniinae</taxon>
        <taxon>Bauhinia</taxon>
    </lineage>
</organism>
<dbReference type="EMBL" id="CM039433">
    <property type="protein sequence ID" value="KAI4328911.1"/>
    <property type="molecule type" value="Genomic_DNA"/>
</dbReference>
<protein>
    <submittedName>
        <fullName evidence="1">Uncharacterized protein</fullName>
    </submittedName>
</protein>
<evidence type="ECO:0000313" key="2">
    <source>
        <dbReference type="Proteomes" id="UP000828941"/>
    </source>
</evidence>
<proteinExistence type="predicted"/>
<feature type="non-terminal residue" evidence="1">
    <location>
        <position position="1"/>
    </location>
</feature>
<accession>A0ACB9MY13</accession>
<keyword evidence="2" id="KW-1185">Reference proteome</keyword>